<organism evidence="1">
    <name type="scientific">Anguilla anguilla</name>
    <name type="common">European freshwater eel</name>
    <name type="synonym">Muraena anguilla</name>
    <dbReference type="NCBI Taxonomy" id="7936"/>
    <lineage>
        <taxon>Eukaryota</taxon>
        <taxon>Metazoa</taxon>
        <taxon>Chordata</taxon>
        <taxon>Craniata</taxon>
        <taxon>Vertebrata</taxon>
        <taxon>Euteleostomi</taxon>
        <taxon>Actinopterygii</taxon>
        <taxon>Neopterygii</taxon>
        <taxon>Teleostei</taxon>
        <taxon>Anguilliformes</taxon>
        <taxon>Anguillidae</taxon>
        <taxon>Anguilla</taxon>
    </lineage>
</organism>
<evidence type="ECO:0000313" key="1">
    <source>
        <dbReference type="EMBL" id="JAH68754.1"/>
    </source>
</evidence>
<reference evidence="1" key="1">
    <citation type="submission" date="2014-11" db="EMBL/GenBank/DDBJ databases">
        <authorList>
            <person name="Amaro Gonzalez C."/>
        </authorList>
    </citation>
    <scope>NUCLEOTIDE SEQUENCE</scope>
</reference>
<proteinExistence type="predicted"/>
<name>A0A0E9USD5_ANGAN</name>
<accession>A0A0E9USD5</accession>
<dbReference type="AlphaFoldDB" id="A0A0E9USD5"/>
<dbReference type="EMBL" id="GBXM01039823">
    <property type="protein sequence ID" value="JAH68754.1"/>
    <property type="molecule type" value="Transcribed_RNA"/>
</dbReference>
<reference evidence="1" key="2">
    <citation type="journal article" date="2015" name="Fish Shellfish Immunol.">
        <title>Early steps in the European eel (Anguilla anguilla)-Vibrio vulnificus interaction in the gills: Role of the RtxA13 toxin.</title>
        <authorList>
            <person name="Callol A."/>
            <person name="Pajuelo D."/>
            <person name="Ebbesson L."/>
            <person name="Teles M."/>
            <person name="MacKenzie S."/>
            <person name="Amaro C."/>
        </authorList>
    </citation>
    <scope>NUCLEOTIDE SEQUENCE</scope>
</reference>
<sequence length="47" mass="5348">MISSFLVESESCYTLGQFCSTILHKLTTTCEHRIPFHKPSKSMVTVE</sequence>
<protein>
    <submittedName>
        <fullName evidence="1">Uncharacterized protein</fullName>
    </submittedName>
</protein>